<accession>A0ABV4SBA6</accession>
<evidence type="ECO:0000313" key="1">
    <source>
        <dbReference type="EMBL" id="MFA3834848.1"/>
    </source>
</evidence>
<keyword evidence="2" id="KW-1185">Reference proteome</keyword>
<comment type="caution">
    <text evidence="1">The sequence shown here is derived from an EMBL/GenBank/DDBJ whole genome shotgun (WGS) entry which is preliminary data.</text>
</comment>
<gene>
    <name evidence="1" type="ORF">ACEG43_01410</name>
</gene>
<sequence>MLTAVLVRAVTIFNLIAEGTPEGPVAAQLCSLLGGPLSVTAVSPRELRRMRTRHGVVLRG</sequence>
<proteinExistence type="predicted"/>
<dbReference type="RefSeq" id="WP_372560936.1">
    <property type="nucleotide sequence ID" value="NZ_JBGOSP010000001.1"/>
</dbReference>
<dbReference type="Proteomes" id="UP001571476">
    <property type="component" value="Unassembled WGS sequence"/>
</dbReference>
<dbReference type="EMBL" id="JBGOSP010000001">
    <property type="protein sequence ID" value="MFA3834848.1"/>
    <property type="molecule type" value="Genomic_DNA"/>
</dbReference>
<organism evidence="1 2">
    <name type="scientific">Streptomyces aureus</name>
    <dbReference type="NCBI Taxonomy" id="193461"/>
    <lineage>
        <taxon>Bacteria</taxon>
        <taxon>Bacillati</taxon>
        <taxon>Actinomycetota</taxon>
        <taxon>Actinomycetes</taxon>
        <taxon>Kitasatosporales</taxon>
        <taxon>Streptomycetaceae</taxon>
        <taxon>Streptomyces</taxon>
    </lineage>
</organism>
<name>A0ABV4SBA6_9ACTN</name>
<reference evidence="1 2" key="1">
    <citation type="submission" date="2024-08" db="EMBL/GenBank/DDBJ databases">
        <title>Genome sequence of Streptomyces aureus CACIA-1.46HGO.</title>
        <authorList>
            <person name="Evangelista-Martinez Z."/>
        </authorList>
    </citation>
    <scope>NUCLEOTIDE SEQUENCE [LARGE SCALE GENOMIC DNA]</scope>
    <source>
        <strain evidence="1 2">CACIA-1.46HGO</strain>
    </source>
</reference>
<protein>
    <submittedName>
        <fullName evidence="1">Uncharacterized protein</fullName>
    </submittedName>
</protein>
<evidence type="ECO:0000313" key="2">
    <source>
        <dbReference type="Proteomes" id="UP001571476"/>
    </source>
</evidence>